<dbReference type="GO" id="GO:0016787">
    <property type="term" value="F:hydrolase activity"/>
    <property type="evidence" value="ECO:0007669"/>
    <property type="project" value="UniProtKB-KW"/>
</dbReference>
<dbReference type="InterPro" id="IPR051792">
    <property type="entry name" value="GGT_bact"/>
</dbReference>
<name>A0A450RZM6_9GAMM</name>
<dbReference type="Pfam" id="PF01019">
    <property type="entry name" value="G_glu_transpept"/>
    <property type="match status" value="1"/>
</dbReference>
<dbReference type="Gene3D" id="3.60.20.40">
    <property type="match status" value="1"/>
</dbReference>
<evidence type="ECO:0000256" key="2">
    <source>
        <dbReference type="ARBA" id="ARBA00022679"/>
    </source>
</evidence>
<protein>
    <submittedName>
        <fullName evidence="5">Gamma-glutamyltranspeptidase / glutathione hydrolase</fullName>
    </submittedName>
</protein>
<evidence type="ECO:0000256" key="3">
    <source>
        <dbReference type="ARBA" id="ARBA00022801"/>
    </source>
</evidence>
<dbReference type="PANTHER" id="PTHR43199">
    <property type="entry name" value="GLUTATHIONE HYDROLASE"/>
    <property type="match status" value="1"/>
</dbReference>
<dbReference type="PANTHER" id="PTHR43199:SF1">
    <property type="entry name" value="GLUTATHIONE HYDROLASE PROENZYME"/>
    <property type="match status" value="1"/>
</dbReference>
<keyword evidence="3 5" id="KW-0378">Hydrolase</keyword>
<keyword evidence="2" id="KW-0808">Transferase</keyword>
<reference evidence="5" key="1">
    <citation type="submission" date="2019-02" db="EMBL/GenBank/DDBJ databases">
        <authorList>
            <person name="Gruber-Vodicka R. H."/>
            <person name="Seah K. B. B."/>
        </authorList>
    </citation>
    <scope>NUCLEOTIDE SEQUENCE</scope>
    <source>
        <strain evidence="5">BECK_BZ15</strain>
    </source>
</reference>
<keyword evidence="4" id="KW-0865">Zymogen</keyword>
<evidence type="ECO:0000256" key="4">
    <source>
        <dbReference type="ARBA" id="ARBA00023145"/>
    </source>
</evidence>
<dbReference type="EMBL" id="CAADEW010000008">
    <property type="protein sequence ID" value="VFJ44812.1"/>
    <property type="molecule type" value="Genomic_DNA"/>
</dbReference>
<dbReference type="PRINTS" id="PR01210">
    <property type="entry name" value="GGTRANSPTASE"/>
</dbReference>
<dbReference type="InterPro" id="IPR043138">
    <property type="entry name" value="GGT_lsub"/>
</dbReference>
<dbReference type="InterPro" id="IPR043137">
    <property type="entry name" value="GGT_ssub_C"/>
</dbReference>
<sequence>MLSENTARGVVSAGHEKTAHAAEVVLQQGGNAFDAVLAALVCACVVEPVLASVGGGGYLLARTEDGRTHVYDFFVQTPQQKRPEVELDFFPISADFGTAQQEFHIGKGSVAVPGVVRGIFAIHRELGTLPMRDIVAPAVSYARKGVPVNEFQAYIFSIVGDIYVATPEVAAIYGRHQGVTRVDSQRPPAGGFDARNPQTKMRPIIQGEVLRQPALADTLESLAIEGEDLFYRGEIAKTIVRDMREEGGYLTARDLSTYRVERRQPLRLTYRGQRLSTNPPPSSGGVLIAFALKLLETSGCLFDVFDSVERLERLARVMDLTSQARVEAESGGQTHYSDHLLHPEYLAAYRDRIVPLPRASRGTTHISVMDKSGNMASLSLSNGEGAGYVVPDTGIMLNNMLGEQDINPRGFHGWPTACRMTSMMAPTLIERTVDNRKTGSSDTAIIATGSGGSNRIRSAILQVIINLIDLRMGPEAAVRAPRIHYEDRLLSVEGGFHGENIARLLELFPRHQVWPARNLFFGGTHTVLWDGDRFEGAGDTRRGGVSLVV</sequence>
<dbReference type="AlphaFoldDB" id="A0A450RZM6"/>
<proteinExistence type="inferred from homology"/>
<gene>
    <name evidence="5" type="ORF">BECKFW1821A_GA0114235_100834</name>
</gene>
<evidence type="ECO:0000256" key="1">
    <source>
        <dbReference type="ARBA" id="ARBA00009381"/>
    </source>
</evidence>
<accession>A0A450RZM6</accession>
<dbReference type="InterPro" id="IPR029055">
    <property type="entry name" value="Ntn_hydrolases_N"/>
</dbReference>
<dbReference type="Gene3D" id="1.10.246.130">
    <property type="match status" value="1"/>
</dbReference>
<dbReference type="GO" id="GO:0016740">
    <property type="term" value="F:transferase activity"/>
    <property type="evidence" value="ECO:0007669"/>
    <property type="project" value="UniProtKB-KW"/>
</dbReference>
<comment type="similarity">
    <text evidence="1">Belongs to the gamma-glutamyltransferase family.</text>
</comment>
<organism evidence="5">
    <name type="scientific">Candidatus Kentrum sp. FW</name>
    <dbReference type="NCBI Taxonomy" id="2126338"/>
    <lineage>
        <taxon>Bacteria</taxon>
        <taxon>Pseudomonadati</taxon>
        <taxon>Pseudomonadota</taxon>
        <taxon>Gammaproteobacteria</taxon>
        <taxon>Candidatus Kentrum</taxon>
    </lineage>
</organism>
<evidence type="ECO:0000313" key="5">
    <source>
        <dbReference type="EMBL" id="VFJ44812.1"/>
    </source>
</evidence>
<dbReference type="SUPFAM" id="SSF56235">
    <property type="entry name" value="N-terminal nucleophile aminohydrolases (Ntn hydrolases)"/>
    <property type="match status" value="1"/>
</dbReference>